<dbReference type="Gene3D" id="4.10.110.10">
    <property type="entry name" value="Spasmolytic Protein, domain 1"/>
    <property type="match status" value="1"/>
</dbReference>
<accession>A0A0K0EVM1</accession>
<dbReference type="GO" id="GO:0030246">
    <property type="term" value="F:carbohydrate binding"/>
    <property type="evidence" value="ECO:0007669"/>
    <property type="project" value="InterPro"/>
</dbReference>
<dbReference type="WBParaSite" id="SVE_0057100.1">
    <property type="protein sequence ID" value="SVE_0057100.1"/>
    <property type="gene ID" value="SVE_0057100"/>
</dbReference>
<reference evidence="13" key="1">
    <citation type="submission" date="2014-07" db="EMBL/GenBank/DDBJ databases">
        <authorList>
            <person name="Martin A.A"/>
            <person name="De Silva N."/>
        </authorList>
    </citation>
    <scope>NUCLEOTIDE SEQUENCE</scope>
</reference>
<feature type="chain" id="PRO_5005328716" description="Maltase" evidence="11">
    <location>
        <begin position="22"/>
        <end position="960"/>
    </location>
</feature>
<dbReference type="Proteomes" id="UP000035680">
    <property type="component" value="Unassembled WGS sequence"/>
</dbReference>
<dbReference type="InterPro" id="IPR030458">
    <property type="entry name" value="Glyco_hydro_31_AS"/>
</dbReference>
<dbReference type="InterPro" id="IPR000322">
    <property type="entry name" value="Glyco_hydro_31_TIM"/>
</dbReference>
<evidence type="ECO:0000256" key="2">
    <source>
        <dbReference type="ARBA" id="ARBA00007806"/>
    </source>
</evidence>
<evidence type="ECO:0000256" key="6">
    <source>
        <dbReference type="ARBA" id="ARBA00023180"/>
    </source>
</evidence>
<evidence type="ECO:0000259" key="12">
    <source>
        <dbReference type="PROSITE" id="PS51448"/>
    </source>
</evidence>
<organism evidence="13 14">
    <name type="scientific">Strongyloides venezuelensis</name>
    <name type="common">Threadworm</name>
    <dbReference type="NCBI Taxonomy" id="75913"/>
    <lineage>
        <taxon>Eukaryota</taxon>
        <taxon>Metazoa</taxon>
        <taxon>Ecdysozoa</taxon>
        <taxon>Nematoda</taxon>
        <taxon>Chromadorea</taxon>
        <taxon>Rhabditida</taxon>
        <taxon>Tylenchina</taxon>
        <taxon>Panagrolaimomorpha</taxon>
        <taxon>Strongyloidoidea</taxon>
        <taxon>Strongyloididae</taxon>
        <taxon>Strongyloides</taxon>
    </lineage>
</organism>
<proteinExistence type="inferred from homology"/>
<dbReference type="PANTHER" id="PTHR22762:SF133">
    <property type="entry name" value="P-TYPE DOMAIN-CONTAINING PROTEIN"/>
    <property type="match status" value="1"/>
</dbReference>
<dbReference type="Gene3D" id="3.20.20.80">
    <property type="entry name" value="Glycosidases"/>
    <property type="match status" value="1"/>
</dbReference>
<dbReference type="Gene3D" id="2.60.40.1760">
    <property type="entry name" value="glycosyl hydrolase (family 31)"/>
    <property type="match status" value="1"/>
</dbReference>
<evidence type="ECO:0000256" key="11">
    <source>
        <dbReference type="SAM" id="SignalP"/>
    </source>
</evidence>
<dbReference type="Pfam" id="PF01055">
    <property type="entry name" value="Glyco_hydro_31_2nd"/>
    <property type="match status" value="1"/>
</dbReference>
<dbReference type="PROSITE" id="PS51448">
    <property type="entry name" value="P_TREFOIL_2"/>
    <property type="match status" value="1"/>
</dbReference>
<dbReference type="InterPro" id="IPR013780">
    <property type="entry name" value="Glyco_hydro_b"/>
</dbReference>
<dbReference type="CDD" id="cd06602">
    <property type="entry name" value="GH31_MGAM_SI_GAA"/>
    <property type="match status" value="1"/>
</dbReference>
<dbReference type="SMART" id="SM00018">
    <property type="entry name" value="PD"/>
    <property type="match status" value="1"/>
</dbReference>
<dbReference type="GO" id="GO:0004558">
    <property type="term" value="F:alpha-1,4-glucosidase activity"/>
    <property type="evidence" value="ECO:0007669"/>
    <property type="project" value="TreeGrafter"/>
</dbReference>
<dbReference type="AlphaFoldDB" id="A0A0K0EVM1"/>
<sequence>MSINLFTILINLLLLTSCGLSLNPITPEARIDCYPDPGASAGNCVARGCVWDNNYDESHPTVPLCYYPEGTGYQIVSQTESTVTLRKSPSSIDNPFGSDFTELEGAFTNIGNIVKVSIKPVSVNRYIPPVSFSQEIVDSSDRLHYQFYNNDKGIFNFVIKRASNQRTLFDTSIGGLLFSDQYIQLSAYLPSKRLFGIGEHIHHTLQHDLSKYTTWPMLARDQPPNSKNPNQNNLYGVHPFYMVVEPDGKAHGVLFFNSNPQEISTGPAPHVIYRTIGGQIDMYVFPGPSPQKVIQQYVSFIGKPFLPAYWSLGYQLCRYGFNNLQEVKDVVNNMTSSGIPFDTIITDIDYMDRYKDFTIGDKFSELGSFADDLHNRDMRLTLIWDPAIEVDYDTFKRGLLSEAKFIEWSDFSLVPKDIQDLYPLAENTKVMLGVVWPDKHTAFPDFLDITNHTRDWWVDEFKSFYEKVKFDGIWIDMNEPSSFGTNEDHPWYFDNPDHPNITSLKCMVKGIDTKLETPPYATQSVYQWGGNSYLSTKTLCMSAVTMNGTQTFYNTKNLYGWSETVATKHALHESTGKRGTIISRSTFPSSGKYGGHWLGDNTARWEDLQTSLIGVQEFNMFGIPYVGSDVCGFVGPTNEELCLRWQQAGSFHSFFRNHNNNGEQAQWPYLWPSVEAATIKANTFRYRHLPYLFTLHFEASRSGTPVIKPVFFDYIDDSNTFDLSHQFLWGSAFMVAPVTGVGVKSQVVYLPDSQNGWYSVYDYNYGINMSSGFRTYPALLTYNSPTFIAGGHIVPRQVPATTTGASRKNPTELLIALSQSMKNATGYVVWDDGETIMTDVNKHDYTELVFNFNVSRTRSVLMIRQNKFSISSSPMPLKTIEIFGLPYYPDISSVKANGVNVSIDKSKSIYSPFTEVFTLVGTDIILDYTKLSFPIELTWNHVTNDYMSYKQYLTESNRIF</sequence>
<keyword evidence="3 10" id="KW-0378">Hydrolase</keyword>
<evidence type="ECO:0000256" key="7">
    <source>
        <dbReference type="ARBA" id="ARBA00023295"/>
    </source>
</evidence>
<dbReference type="SUPFAM" id="SSF51011">
    <property type="entry name" value="Glycosyl hydrolase domain"/>
    <property type="match status" value="1"/>
</dbReference>
<comment type="caution">
    <text evidence="9">Lacks conserved residue(s) required for the propagation of feature annotation.</text>
</comment>
<evidence type="ECO:0000256" key="3">
    <source>
        <dbReference type="ARBA" id="ARBA00022801"/>
    </source>
</evidence>
<comment type="similarity">
    <text evidence="2 10">Belongs to the glycosyl hydrolase 31 family.</text>
</comment>
<dbReference type="SUPFAM" id="SSF74650">
    <property type="entry name" value="Galactose mutarotase-like"/>
    <property type="match status" value="1"/>
</dbReference>
<dbReference type="SUPFAM" id="SSF51445">
    <property type="entry name" value="(Trans)glycosidases"/>
    <property type="match status" value="1"/>
</dbReference>
<keyword evidence="7 10" id="KW-0326">Glycosidase</keyword>
<evidence type="ECO:0000256" key="1">
    <source>
        <dbReference type="ARBA" id="ARBA00004370"/>
    </source>
</evidence>
<dbReference type="PANTHER" id="PTHR22762">
    <property type="entry name" value="ALPHA-GLUCOSIDASE"/>
    <property type="match status" value="1"/>
</dbReference>
<dbReference type="InterPro" id="IPR011013">
    <property type="entry name" value="Gal_mutarotase_sf_dom"/>
</dbReference>
<evidence type="ECO:0000313" key="14">
    <source>
        <dbReference type="WBParaSite" id="SVE_0057100.1"/>
    </source>
</evidence>
<keyword evidence="5" id="KW-1015">Disulfide bond</keyword>
<evidence type="ECO:0000256" key="10">
    <source>
        <dbReference type="RuleBase" id="RU361185"/>
    </source>
</evidence>
<dbReference type="InterPro" id="IPR025887">
    <property type="entry name" value="Glyco_hydro_31_N_dom"/>
</dbReference>
<dbReference type="InterPro" id="IPR044913">
    <property type="entry name" value="P_trefoil_dom_sf"/>
</dbReference>
<name>A0A0K0EVM1_STRVS</name>
<dbReference type="SUPFAM" id="SSF57492">
    <property type="entry name" value="Trefoil"/>
    <property type="match status" value="1"/>
</dbReference>
<dbReference type="InterPro" id="IPR048395">
    <property type="entry name" value="Glyco_hydro_31_C"/>
</dbReference>
<comment type="subcellular location">
    <subcellularLocation>
        <location evidence="1">Membrane</location>
    </subcellularLocation>
</comment>
<evidence type="ECO:0000313" key="13">
    <source>
        <dbReference type="Proteomes" id="UP000035680"/>
    </source>
</evidence>
<dbReference type="CDD" id="cd14752">
    <property type="entry name" value="GH31_N"/>
    <property type="match status" value="1"/>
</dbReference>
<evidence type="ECO:0000256" key="4">
    <source>
        <dbReference type="ARBA" id="ARBA00023136"/>
    </source>
</evidence>
<feature type="domain" description="P-type" evidence="12">
    <location>
        <begin position="16"/>
        <end position="69"/>
    </location>
</feature>
<evidence type="ECO:0000256" key="5">
    <source>
        <dbReference type="ARBA" id="ARBA00023157"/>
    </source>
</evidence>
<evidence type="ECO:0000256" key="9">
    <source>
        <dbReference type="PROSITE-ProRule" id="PRU00779"/>
    </source>
</evidence>
<dbReference type="PROSITE" id="PS00129">
    <property type="entry name" value="GLYCOSYL_HYDROL_F31_1"/>
    <property type="match status" value="1"/>
</dbReference>
<dbReference type="InterPro" id="IPR000519">
    <property type="entry name" value="P_trefoil_dom"/>
</dbReference>
<dbReference type="Pfam" id="PF00088">
    <property type="entry name" value="Trefoil"/>
    <property type="match status" value="1"/>
</dbReference>
<keyword evidence="6" id="KW-0325">Glycoprotein</keyword>
<feature type="signal peptide" evidence="11">
    <location>
        <begin position="1"/>
        <end position="21"/>
    </location>
</feature>
<dbReference type="InterPro" id="IPR017853">
    <property type="entry name" value="GH"/>
</dbReference>
<dbReference type="Pfam" id="PF13802">
    <property type="entry name" value="Gal_mutarotas_2"/>
    <property type="match status" value="1"/>
</dbReference>
<keyword evidence="11" id="KW-0732">Signal</keyword>
<dbReference type="Pfam" id="PF21365">
    <property type="entry name" value="Glyco_hydro_31_3rd"/>
    <property type="match status" value="1"/>
</dbReference>
<dbReference type="GO" id="GO:0005975">
    <property type="term" value="P:carbohydrate metabolic process"/>
    <property type="evidence" value="ECO:0007669"/>
    <property type="project" value="InterPro"/>
</dbReference>
<evidence type="ECO:0000256" key="8">
    <source>
        <dbReference type="ARBA" id="ARBA00041343"/>
    </source>
</evidence>
<protein>
    <recommendedName>
        <fullName evidence="8">Maltase</fullName>
    </recommendedName>
</protein>
<dbReference type="Gene3D" id="2.60.40.1180">
    <property type="entry name" value="Golgi alpha-mannosidase II"/>
    <property type="match status" value="2"/>
</dbReference>
<dbReference type="CDD" id="cd00111">
    <property type="entry name" value="Trefoil"/>
    <property type="match status" value="1"/>
</dbReference>
<keyword evidence="4" id="KW-0472">Membrane</keyword>
<reference evidence="14" key="2">
    <citation type="submission" date="2015-08" db="UniProtKB">
        <authorList>
            <consortium name="WormBaseParasite"/>
        </authorList>
    </citation>
    <scope>IDENTIFICATION</scope>
</reference>
<dbReference type="GO" id="GO:0016020">
    <property type="term" value="C:membrane"/>
    <property type="evidence" value="ECO:0007669"/>
    <property type="project" value="UniProtKB-SubCell"/>
</dbReference>
<dbReference type="STRING" id="75913.A0A0K0EVM1"/>
<keyword evidence="13" id="KW-1185">Reference proteome</keyword>